<feature type="chain" id="PRO_5012500865" evidence="1">
    <location>
        <begin position="24"/>
        <end position="259"/>
    </location>
</feature>
<dbReference type="RefSeq" id="WP_074216106.1">
    <property type="nucleotide sequence ID" value="NZ_FSRG01000004.1"/>
</dbReference>
<organism evidence="3 4">
    <name type="scientific">Halodesulfovibrio marinisediminis DSM 17456</name>
    <dbReference type="NCBI Taxonomy" id="1121457"/>
    <lineage>
        <taxon>Bacteria</taxon>
        <taxon>Pseudomonadati</taxon>
        <taxon>Thermodesulfobacteriota</taxon>
        <taxon>Desulfovibrionia</taxon>
        <taxon>Desulfovibrionales</taxon>
        <taxon>Desulfovibrionaceae</taxon>
        <taxon>Halodesulfovibrio</taxon>
    </lineage>
</organism>
<feature type="domain" description="Toxin co-regulated pilus biosynthesis protein Q C-terminal" evidence="2">
    <location>
        <begin position="182"/>
        <end position="257"/>
    </location>
</feature>
<reference evidence="4" key="1">
    <citation type="submission" date="2016-11" db="EMBL/GenBank/DDBJ databases">
        <authorList>
            <person name="Varghese N."/>
            <person name="Submissions S."/>
        </authorList>
    </citation>
    <scope>NUCLEOTIDE SEQUENCE [LARGE SCALE GENOMIC DNA]</scope>
    <source>
        <strain evidence="4">DSM 17456</strain>
    </source>
</reference>
<evidence type="ECO:0000256" key="1">
    <source>
        <dbReference type="SAM" id="SignalP"/>
    </source>
</evidence>
<gene>
    <name evidence="3" type="ORF">SAMN02745161_1276</name>
</gene>
<proteinExistence type="predicted"/>
<sequence length="259" mass="29335">MISLSLRRTVLLLLALALLSGCAAKTHRPVMESWQAYNGMSDVPEEHMQSLAELTAQRVADRYPPGRTTIGLHYREFDKFGSLFEAQLREKGFSIDSTEEPEIEVLQCSYLMDAIASPDQKTKASYLRLKFSDGYSVNHIYSYSSEAGFFEQGVATSTEALFTLVSSNSAQLEPYEASEDHTWHIQPGSLKKQLSEWAQKAKYQLVWKAAHDFEMQANATFKGSFYGAVKRLFTRMNRSGNSLRVTLYQQNSVLEVRED</sequence>
<accession>A0A1N6FEV1</accession>
<keyword evidence="4" id="KW-1185">Reference proteome</keyword>
<keyword evidence="1" id="KW-0732">Signal</keyword>
<dbReference type="Gene3D" id="3.55.50.70">
    <property type="match status" value="1"/>
</dbReference>
<dbReference type="PROSITE" id="PS51257">
    <property type="entry name" value="PROKAR_LIPOPROTEIN"/>
    <property type="match status" value="1"/>
</dbReference>
<feature type="signal peptide" evidence="1">
    <location>
        <begin position="1"/>
        <end position="23"/>
    </location>
</feature>
<evidence type="ECO:0000313" key="3">
    <source>
        <dbReference type="EMBL" id="SIN93770.1"/>
    </source>
</evidence>
<dbReference type="AlphaFoldDB" id="A0A1N6FEV1"/>
<dbReference type="STRING" id="1121457.SAMN02745161_1276"/>
<protein>
    <submittedName>
        <fullName evidence="3">Conjugal transfer protein TrbH</fullName>
    </submittedName>
</protein>
<evidence type="ECO:0000259" key="2">
    <source>
        <dbReference type="Pfam" id="PF10671"/>
    </source>
</evidence>
<dbReference type="EMBL" id="FSRG01000004">
    <property type="protein sequence ID" value="SIN93770.1"/>
    <property type="molecule type" value="Genomic_DNA"/>
</dbReference>
<evidence type="ECO:0000313" key="4">
    <source>
        <dbReference type="Proteomes" id="UP000184694"/>
    </source>
</evidence>
<dbReference type="Proteomes" id="UP000184694">
    <property type="component" value="Unassembled WGS sequence"/>
</dbReference>
<dbReference type="Pfam" id="PF10671">
    <property type="entry name" value="TcpQ"/>
    <property type="match status" value="1"/>
</dbReference>
<name>A0A1N6FEV1_9BACT</name>
<dbReference type="InterPro" id="IPR018927">
    <property type="entry name" value="Pilus_synth_Q_C"/>
</dbReference>
<dbReference type="OrthoDB" id="5450570at2"/>